<evidence type="ECO:0000256" key="1">
    <source>
        <dbReference type="ARBA" id="ARBA00010928"/>
    </source>
</evidence>
<gene>
    <name evidence="5" type="ORF">GCM10011578_088100</name>
</gene>
<feature type="domain" description="GFO/IDH/MocA-like oxidoreductase" evidence="4">
    <location>
        <begin position="144"/>
        <end position="251"/>
    </location>
</feature>
<feature type="domain" description="Gfo/Idh/MocA-like oxidoreductase N-terminal" evidence="3">
    <location>
        <begin position="10"/>
        <end position="126"/>
    </location>
</feature>
<reference evidence="5" key="2">
    <citation type="submission" date="2020-09" db="EMBL/GenBank/DDBJ databases">
        <authorList>
            <person name="Sun Q."/>
            <person name="Zhou Y."/>
        </authorList>
    </citation>
    <scope>NUCLEOTIDE SEQUENCE</scope>
    <source>
        <strain evidence="5">CGMCC 4.7110</strain>
    </source>
</reference>
<keyword evidence="6" id="KW-1185">Reference proteome</keyword>
<organism evidence="5 6">
    <name type="scientific">Streptomyces fuscichromogenes</name>
    <dbReference type="NCBI Taxonomy" id="1324013"/>
    <lineage>
        <taxon>Bacteria</taxon>
        <taxon>Bacillati</taxon>
        <taxon>Actinomycetota</taxon>
        <taxon>Actinomycetes</taxon>
        <taxon>Kitasatosporales</taxon>
        <taxon>Streptomycetaceae</taxon>
        <taxon>Streptomyces</taxon>
    </lineage>
</organism>
<dbReference type="PANTHER" id="PTHR22604">
    <property type="entry name" value="OXIDOREDUCTASES"/>
    <property type="match status" value="1"/>
</dbReference>
<keyword evidence="2" id="KW-0560">Oxidoreductase</keyword>
<dbReference type="InterPro" id="IPR000683">
    <property type="entry name" value="Gfo/Idh/MocA-like_OxRdtase_N"/>
</dbReference>
<dbReference type="GO" id="GO:0016491">
    <property type="term" value="F:oxidoreductase activity"/>
    <property type="evidence" value="ECO:0007669"/>
    <property type="project" value="UniProtKB-KW"/>
</dbReference>
<dbReference type="GO" id="GO:0000166">
    <property type="term" value="F:nucleotide binding"/>
    <property type="evidence" value="ECO:0007669"/>
    <property type="project" value="InterPro"/>
</dbReference>
<dbReference type="Gene3D" id="3.30.360.10">
    <property type="entry name" value="Dihydrodipicolinate Reductase, domain 2"/>
    <property type="match status" value="1"/>
</dbReference>
<dbReference type="Pfam" id="PF22725">
    <property type="entry name" value="GFO_IDH_MocA_C3"/>
    <property type="match status" value="1"/>
</dbReference>
<evidence type="ECO:0000313" key="6">
    <source>
        <dbReference type="Proteomes" id="UP000653411"/>
    </source>
</evidence>
<evidence type="ECO:0000256" key="2">
    <source>
        <dbReference type="ARBA" id="ARBA00023002"/>
    </source>
</evidence>
<evidence type="ECO:0000259" key="3">
    <source>
        <dbReference type="Pfam" id="PF01408"/>
    </source>
</evidence>
<proteinExistence type="inferred from homology"/>
<dbReference type="Proteomes" id="UP000653411">
    <property type="component" value="Unassembled WGS sequence"/>
</dbReference>
<dbReference type="InterPro" id="IPR036291">
    <property type="entry name" value="NAD(P)-bd_dom_sf"/>
</dbReference>
<name>A0A917XMG4_9ACTN</name>
<protein>
    <submittedName>
        <fullName evidence="5">Oxidoreductase</fullName>
    </submittedName>
</protein>
<evidence type="ECO:0000259" key="4">
    <source>
        <dbReference type="Pfam" id="PF22725"/>
    </source>
</evidence>
<sequence>MSDSRPLDEVRWAIVGTGAVSRHIAADLAAVPEAGRAAVLSRSLARARAFADEFGFSRAFDDIDVLVADSQVDAIYIATPHALHAPMALQAIAAGKHVLVEKPLAVNATEARRIAEAAQRHGVFAMEAMWMKFNPSFRAFVDQARAGRIGDIRAVRGYFGLPLGPADSTLWSAELSSSTLLDQGIYPVTLALELLGTPSGITADGHVRADGVDLTEYVTLRYDGGQVAHLAASMVQFIEPTASVSGTAGWMTIPAPFMQATQYATHATDGALTAKLFSPEISRFDREGHGYVPMLRTVTDAIRRGDTEHEWHPLRASVEVFDVLDSIRSALASESPRVGG</sequence>
<reference evidence="5" key="1">
    <citation type="journal article" date="2014" name="Int. J. Syst. Evol. Microbiol.">
        <title>Complete genome sequence of Corynebacterium casei LMG S-19264T (=DSM 44701T), isolated from a smear-ripened cheese.</title>
        <authorList>
            <consortium name="US DOE Joint Genome Institute (JGI-PGF)"/>
            <person name="Walter F."/>
            <person name="Albersmeier A."/>
            <person name="Kalinowski J."/>
            <person name="Ruckert C."/>
        </authorList>
    </citation>
    <scope>NUCLEOTIDE SEQUENCE</scope>
    <source>
        <strain evidence="5">CGMCC 4.7110</strain>
    </source>
</reference>
<evidence type="ECO:0000313" key="5">
    <source>
        <dbReference type="EMBL" id="GGN40592.1"/>
    </source>
</evidence>
<dbReference type="InterPro" id="IPR055170">
    <property type="entry name" value="GFO_IDH_MocA-like_dom"/>
</dbReference>
<dbReference type="SUPFAM" id="SSF55347">
    <property type="entry name" value="Glyceraldehyde-3-phosphate dehydrogenase-like, C-terminal domain"/>
    <property type="match status" value="1"/>
</dbReference>
<dbReference type="Gene3D" id="3.40.50.720">
    <property type="entry name" value="NAD(P)-binding Rossmann-like Domain"/>
    <property type="match status" value="1"/>
</dbReference>
<dbReference type="PANTHER" id="PTHR22604:SF105">
    <property type="entry name" value="TRANS-1,2-DIHYDROBENZENE-1,2-DIOL DEHYDROGENASE"/>
    <property type="match status" value="1"/>
</dbReference>
<dbReference type="EMBL" id="BMML01000032">
    <property type="protein sequence ID" value="GGN40592.1"/>
    <property type="molecule type" value="Genomic_DNA"/>
</dbReference>
<dbReference type="Pfam" id="PF01408">
    <property type="entry name" value="GFO_IDH_MocA"/>
    <property type="match status" value="1"/>
</dbReference>
<dbReference type="RefSeq" id="WP_189268581.1">
    <property type="nucleotide sequence ID" value="NZ_BMML01000032.1"/>
</dbReference>
<comment type="caution">
    <text evidence="5">The sequence shown here is derived from an EMBL/GenBank/DDBJ whole genome shotgun (WGS) entry which is preliminary data.</text>
</comment>
<comment type="similarity">
    <text evidence="1">Belongs to the Gfo/Idh/MocA family.</text>
</comment>
<dbReference type="SUPFAM" id="SSF51735">
    <property type="entry name" value="NAD(P)-binding Rossmann-fold domains"/>
    <property type="match status" value="1"/>
</dbReference>
<accession>A0A917XMG4</accession>
<dbReference type="InterPro" id="IPR050984">
    <property type="entry name" value="Gfo/Idh/MocA_domain"/>
</dbReference>
<dbReference type="AlphaFoldDB" id="A0A917XMG4"/>